<dbReference type="InterPro" id="IPR036390">
    <property type="entry name" value="WH_DNA-bd_sf"/>
</dbReference>
<dbReference type="PRINTS" id="PR00778">
    <property type="entry name" value="HTHARSR"/>
</dbReference>
<dbReference type="KEGG" id="plut:EI981_12630"/>
<keyword evidence="3" id="KW-0804">Transcription</keyword>
<dbReference type="InterPro" id="IPR011991">
    <property type="entry name" value="ArsR-like_HTH"/>
</dbReference>
<keyword evidence="7" id="KW-1185">Reference proteome</keyword>
<organism evidence="6 7">
    <name type="scientific">Paenibacillus lutimineralis</name>
    <dbReference type="NCBI Taxonomy" id="2707005"/>
    <lineage>
        <taxon>Bacteria</taxon>
        <taxon>Bacillati</taxon>
        <taxon>Bacillota</taxon>
        <taxon>Bacilli</taxon>
        <taxon>Bacillales</taxon>
        <taxon>Paenibacillaceae</taxon>
        <taxon>Paenibacillus</taxon>
    </lineage>
</organism>
<keyword evidence="2" id="KW-0238">DNA-binding</keyword>
<reference evidence="7" key="1">
    <citation type="submission" date="2018-12" db="EMBL/GenBank/DDBJ databases">
        <title>Complete genome sequence of Paenibacillus sp. MBLB1234.</title>
        <authorList>
            <person name="Nam Y.-D."/>
            <person name="Kang J."/>
            <person name="Chung W.-H."/>
            <person name="Park Y.S."/>
        </authorList>
    </citation>
    <scope>NUCLEOTIDE SEQUENCE [LARGE SCALE GENOMIC DNA]</scope>
    <source>
        <strain evidence="7">MBLB1234</strain>
    </source>
</reference>
<evidence type="ECO:0000256" key="3">
    <source>
        <dbReference type="ARBA" id="ARBA00023163"/>
    </source>
</evidence>
<dbReference type="Pfam" id="PF00581">
    <property type="entry name" value="Rhodanese"/>
    <property type="match status" value="1"/>
</dbReference>
<feature type="domain" description="Rhodanese" evidence="4">
    <location>
        <begin position="130"/>
        <end position="219"/>
    </location>
</feature>
<evidence type="ECO:0000256" key="1">
    <source>
        <dbReference type="ARBA" id="ARBA00023015"/>
    </source>
</evidence>
<evidence type="ECO:0000259" key="4">
    <source>
        <dbReference type="PROSITE" id="PS50206"/>
    </source>
</evidence>
<dbReference type="Gene3D" id="3.40.250.10">
    <property type="entry name" value="Rhodanese-like domain"/>
    <property type="match status" value="1"/>
</dbReference>
<feature type="domain" description="HTH arsR-type" evidence="5">
    <location>
        <begin position="6"/>
        <end position="100"/>
    </location>
</feature>
<dbReference type="SMART" id="SM00450">
    <property type="entry name" value="RHOD"/>
    <property type="match status" value="1"/>
</dbReference>
<dbReference type="InterPro" id="IPR001763">
    <property type="entry name" value="Rhodanese-like_dom"/>
</dbReference>
<dbReference type="InterPro" id="IPR036873">
    <property type="entry name" value="Rhodanese-like_dom_sf"/>
</dbReference>
<sequence>MNEREFKDALYQEFARIGKCLSSPKRLEILDILTQGSKSVEGISKLTSMSVANVSQHLQTMHQAKLVVSKKLGNFVYYELADPAVINFLDTLHGLSEQQLIEVQHVKYEFLGQFADVEGVSMEELLKRMDSGEVTLLDVRPKDEYEAAHIPGAISIPFEELAEQLASLPASTKIVAYCRGPYCLMSFRAIELLKANGYDAVRLDKSVMDWNKYIDRGAVVS</sequence>
<dbReference type="CDD" id="cd00090">
    <property type="entry name" value="HTH_ARSR"/>
    <property type="match status" value="1"/>
</dbReference>
<dbReference type="AlphaFoldDB" id="A0A3Q9I8N3"/>
<proteinExistence type="predicted"/>
<dbReference type="PROSITE" id="PS00380">
    <property type="entry name" value="RHODANESE_1"/>
    <property type="match status" value="1"/>
</dbReference>
<dbReference type="Pfam" id="PF01022">
    <property type="entry name" value="HTH_5"/>
    <property type="match status" value="1"/>
</dbReference>
<dbReference type="PROSITE" id="PS50987">
    <property type="entry name" value="HTH_ARSR_2"/>
    <property type="match status" value="1"/>
</dbReference>
<dbReference type="InterPro" id="IPR001845">
    <property type="entry name" value="HTH_ArsR_DNA-bd_dom"/>
</dbReference>
<dbReference type="GO" id="GO:0004792">
    <property type="term" value="F:thiosulfate-cyanide sulfurtransferase activity"/>
    <property type="evidence" value="ECO:0007669"/>
    <property type="project" value="InterPro"/>
</dbReference>
<dbReference type="GO" id="GO:0003677">
    <property type="term" value="F:DNA binding"/>
    <property type="evidence" value="ECO:0007669"/>
    <property type="project" value="UniProtKB-KW"/>
</dbReference>
<evidence type="ECO:0000313" key="7">
    <source>
        <dbReference type="Proteomes" id="UP000270678"/>
    </source>
</evidence>
<dbReference type="RefSeq" id="WP_126998628.1">
    <property type="nucleotide sequence ID" value="NZ_CP034346.1"/>
</dbReference>
<dbReference type="InterPro" id="IPR036388">
    <property type="entry name" value="WH-like_DNA-bd_sf"/>
</dbReference>
<dbReference type="GO" id="GO:0003700">
    <property type="term" value="F:DNA-binding transcription factor activity"/>
    <property type="evidence" value="ECO:0007669"/>
    <property type="project" value="InterPro"/>
</dbReference>
<dbReference type="InterPro" id="IPR051011">
    <property type="entry name" value="Metal_resp_trans_reg"/>
</dbReference>
<protein>
    <submittedName>
        <fullName evidence="6">ArsR family transcriptional regulator</fullName>
    </submittedName>
</protein>
<dbReference type="InterPro" id="IPR001307">
    <property type="entry name" value="Thiosulphate_STrfase_CS"/>
</dbReference>
<dbReference type="PANTHER" id="PTHR43132:SF8">
    <property type="entry name" value="HTH-TYPE TRANSCRIPTIONAL REGULATOR KMTR"/>
    <property type="match status" value="1"/>
</dbReference>
<dbReference type="SUPFAM" id="SSF52821">
    <property type="entry name" value="Rhodanese/Cell cycle control phosphatase"/>
    <property type="match status" value="1"/>
</dbReference>
<evidence type="ECO:0000313" key="6">
    <source>
        <dbReference type="EMBL" id="AZS15224.1"/>
    </source>
</evidence>
<evidence type="ECO:0000259" key="5">
    <source>
        <dbReference type="PROSITE" id="PS50987"/>
    </source>
</evidence>
<accession>A0A3Q9I8N3</accession>
<dbReference type="PANTHER" id="PTHR43132">
    <property type="entry name" value="ARSENICAL RESISTANCE OPERON REPRESSOR ARSR-RELATED"/>
    <property type="match status" value="1"/>
</dbReference>
<name>A0A3Q9I8N3_9BACL</name>
<dbReference type="Proteomes" id="UP000270678">
    <property type="component" value="Chromosome"/>
</dbReference>
<dbReference type="EMBL" id="CP034346">
    <property type="protein sequence ID" value="AZS15224.1"/>
    <property type="molecule type" value="Genomic_DNA"/>
</dbReference>
<evidence type="ECO:0000256" key="2">
    <source>
        <dbReference type="ARBA" id="ARBA00023125"/>
    </source>
</evidence>
<dbReference type="PROSITE" id="PS50206">
    <property type="entry name" value="RHODANESE_3"/>
    <property type="match status" value="1"/>
</dbReference>
<dbReference type="OrthoDB" id="9800872at2"/>
<dbReference type="NCBIfam" id="NF033788">
    <property type="entry name" value="HTH_metalloreg"/>
    <property type="match status" value="1"/>
</dbReference>
<gene>
    <name evidence="6" type="ORF">EI981_12630</name>
</gene>
<dbReference type="SMART" id="SM00418">
    <property type="entry name" value="HTH_ARSR"/>
    <property type="match status" value="1"/>
</dbReference>
<keyword evidence="1" id="KW-0805">Transcription regulation</keyword>
<dbReference type="Gene3D" id="1.10.10.10">
    <property type="entry name" value="Winged helix-like DNA-binding domain superfamily/Winged helix DNA-binding domain"/>
    <property type="match status" value="1"/>
</dbReference>
<dbReference type="SUPFAM" id="SSF46785">
    <property type="entry name" value="Winged helix' DNA-binding domain"/>
    <property type="match status" value="1"/>
</dbReference>
<dbReference type="CDD" id="cd00158">
    <property type="entry name" value="RHOD"/>
    <property type="match status" value="1"/>
</dbReference>